<dbReference type="KEGG" id="asip:AQUSIP_25080"/>
<organism evidence="1 2">
    <name type="scientific">Aquicella siphonis</name>
    <dbReference type="NCBI Taxonomy" id="254247"/>
    <lineage>
        <taxon>Bacteria</taxon>
        <taxon>Pseudomonadati</taxon>
        <taxon>Pseudomonadota</taxon>
        <taxon>Gammaproteobacteria</taxon>
        <taxon>Legionellales</taxon>
        <taxon>Coxiellaceae</taxon>
        <taxon>Aquicella</taxon>
    </lineage>
</organism>
<dbReference type="EMBL" id="LR699120">
    <property type="protein sequence ID" value="VVC77181.1"/>
    <property type="molecule type" value="Genomic_DNA"/>
</dbReference>
<dbReference type="Proteomes" id="UP000324194">
    <property type="component" value="Chromosome 2"/>
</dbReference>
<name>A0A5E4PL85_9COXI</name>
<sequence length="56" mass="6019">MRVMKPIASQFVPGEILSSAAKAAIHAPIANNTLGVSMPDLSPGFEFKQMLKNCLF</sequence>
<proteinExistence type="predicted"/>
<gene>
    <name evidence="1" type="ORF">AQUSIP_25080</name>
</gene>
<keyword evidence="2" id="KW-1185">Reference proteome</keyword>
<protein>
    <submittedName>
        <fullName evidence="1">Uncharacterized protein</fullName>
    </submittedName>
</protein>
<reference evidence="1 2" key="1">
    <citation type="submission" date="2019-08" db="EMBL/GenBank/DDBJ databases">
        <authorList>
            <person name="Guy L."/>
        </authorList>
    </citation>
    <scope>NUCLEOTIDE SEQUENCE [LARGE SCALE GENOMIC DNA]</scope>
    <source>
        <strain evidence="1 2">SGT-108</strain>
    </source>
</reference>
<evidence type="ECO:0000313" key="1">
    <source>
        <dbReference type="EMBL" id="VVC77181.1"/>
    </source>
</evidence>
<evidence type="ECO:0000313" key="2">
    <source>
        <dbReference type="Proteomes" id="UP000324194"/>
    </source>
</evidence>
<dbReference type="AlphaFoldDB" id="A0A5E4PL85"/>
<accession>A0A5E4PL85</accession>